<sequence length="97" mass="11096">MTTYENLTKSQKAHLSDLISNQPSTSKDKRRKTIAVANVKETLTVTTSKSEIESEKIDKEKVNKEKKDKEKGIENDFKMDNRIKDMSIDGTIDLTFD</sequence>
<dbReference type="InParanoid" id="A0A0N0PEG9"/>
<gene>
    <name evidence="2" type="ORF">RR48_02403</name>
</gene>
<dbReference type="EMBL" id="KQ459836">
    <property type="protein sequence ID" value="KPJ19768.1"/>
    <property type="molecule type" value="Genomic_DNA"/>
</dbReference>
<accession>A0A0N0PEG9</accession>
<evidence type="ECO:0000313" key="2">
    <source>
        <dbReference type="EMBL" id="KPJ19768.1"/>
    </source>
</evidence>
<reference evidence="2 3" key="1">
    <citation type="journal article" date="2015" name="Nat. Commun.">
        <title>Outbred genome sequencing and CRISPR/Cas9 gene editing in butterflies.</title>
        <authorList>
            <person name="Li X."/>
            <person name="Fan D."/>
            <person name="Zhang W."/>
            <person name="Liu G."/>
            <person name="Zhang L."/>
            <person name="Zhao L."/>
            <person name="Fang X."/>
            <person name="Chen L."/>
            <person name="Dong Y."/>
            <person name="Chen Y."/>
            <person name="Ding Y."/>
            <person name="Zhao R."/>
            <person name="Feng M."/>
            <person name="Zhu Y."/>
            <person name="Feng Y."/>
            <person name="Jiang X."/>
            <person name="Zhu D."/>
            <person name="Xiang H."/>
            <person name="Feng X."/>
            <person name="Li S."/>
            <person name="Wang J."/>
            <person name="Zhang G."/>
            <person name="Kronforst M.R."/>
            <person name="Wang W."/>
        </authorList>
    </citation>
    <scope>NUCLEOTIDE SEQUENCE [LARGE SCALE GENOMIC DNA]</scope>
    <source>
        <strain evidence="2">Ya'a_city_454_Pm</strain>
        <tissue evidence="2">Whole body</tissue>
    </source>
</reference>
<keyword evidence="3" id="KW-1185">Reference proteome</keyword>
<organism evidence="2 3">
    <name type="scientific">Papilio machaon</name>
    <name type="common">Old World swallowtail butterfly</name>
    <dbReference type="NCBI Taxonomy" id="76193"/>
    <lineage>
        <taxon>Eukaryota</taxon>
        <taxon>Metazoa</taxon>
        <taxon>Ecdysozoa</taxon>
        <taxon>Arthropoda</taxon>
        <taxon>Hexapoda</taxon>
        <taxon>Insecta</taxon>
        <taxon>Pterygota</taxon>
        <taxon>Neoptera</taxon>
        <taxon>Endopterygota</taxon>
        <taxon>Lepidoptera</taxon>
        <taxon>Glossata</taxon>
        <taxon>Ditrysia</taxon>
        <taxon>Papilionoidea</taxon>
        <taxon>Papilionidae</taxon>
        <taxon>Papilioninae</taxon>
        <taxon>Papilio</taxon>
    </lineage>
</organism>
<feature type="compositionally biased region" description="Polar residues" evidence="1">
    <location>
        <begin position="1"/>
        <end position="10"/>
    </location>
</feature>
<dbReference type="Proteomes" id="UP000053240">
    <property type="component" value="Unassembled WGS sequence"/>
</dbReference>
<protein>
    <submittedName>
        <fullName evidence="2">Uncharacterized protein</fullName>
    </submittedName>
</protein>
<feature type="compositionally biased region" description="Basic and acidic residues" evidence="1">
    <location>
        <begin position="50"/>
        <end position="69"/>
    </location>
</feature>
<feature type="region of interest" description="Disordered" evidence="1">
    <location>
        <begin position="1"/>
        <end position="30"/>
    </location>
</feature>
<proteinExistence type="predicted"/>
<feature type="region of interest" description="Disordered" evidence="1">
    <location>
        <begin position="49"/>
        <end position="69"/>
    </location>
</feature>
<evidence type="ECO:0000313" key="3">
    <source>
        <dbReference type="Proteomes" id="UP000053240"/>
    </source>
</evidence>
<dbReference type="AlphaFoldDB" id="A0A0N0PEG9"/>
<name>A0A0N0PEG9_PAPMA</name>
<evidence type="ECO:0000256" key="1">
    <source>
        <dbReference type="SAM" id="MobiDB-lite"/>
    </source>
</evidence>